<evidence type="ECO:0000313" key="3">
    <source>
        <dbReference type="EMBL" id="KAJ5732415.1"/>
    </source>
</evidence>
<dbReference type="InterPro" id="IPR049326">
    <property type="entry name" value="Rhodopsin_dom_fungi"/>
</dbReference>
<organism evidence="3 4">
    <name type="scientific">Penicillium malachiteum</name>
    <dbReference type="NCBI Taxonomy" id="1324776"/>
    <lineage>
        <taxon>Eukaryota</taxon>
        <taxon>Fungi</taxon>
        <taxon>Dikarya</taxon>
        <taxon>Ascomycota</taxon>
        <taxon>Pezizomycotina</taxon>
        <taxon>Eurotiomycetes</taxon>
        <taxon>Eurotiomycetidae</taxon>
        <taxon>Eurotiales</taxon>
        <taxon>Aspergillaceae</taxon>
        <taxon>Penicillium</taxon>
    </lineage>
</organism>
<dbReference type="Pfam" id="PF20684">
    <property type="entry name" value="Fung_rhodopsin"/>
    <property type="match status" value="1"/>
</dbReference>
<sequence>MAGTSTPPGMIPPLTVDNETNHSGLLAIITSFTIFLVLGSLGIRVYSAYSRHVRGKDDLFFGFIVIVALAQASAASIAIHLGWGQTATSISNKDEMNKAIYASDILYVALLGLSKASTTIFYRTITMRSAKCILYALLTVIALWEPTSIVLASVRCGSRPWNDIDSSCSLLFSRWQVIAAIDVILEVSLILYPIQVIQKLQTSLSKKLIVIAILGCRVILIPLSAVHLYYMHRQFKSSDPILAGTAATVVAEIHVALSILVLIAPVMKPFIAAYVDSDGLAYTDDVSKSRSPHHSRSWTLKGAFSSRGRDPYLWTQDESPPGVPASSNRILKSVHICVDRRTLELSPRNTVTESQTA</sequence>
<dbReference type="EMBL" id="JAQJAN010000004">
    <property type="protein sequence ID" value="KAJ5732415.1"/>
    <property type="molecule type" value="Genomic_DNA"/>
</dbReference>
<dbReference type="Proteomes" id="UP001215712">
    <property type="component" value="Unassembled WGS sequence"/>
</dbReference>
<reference evidence="3" key="1">
    <citation type="journal article" date="2023" name="IMA Fungus">
        <title>Comparative genomic study of the Penicillium genus elucidates a diverse pangenome and 15 lateral gene transfer events.</title>
        <authorList>
            <person name="Petersen C."/>
            <person name="Sorensen T."/>
            <person name="Nielsen M.R."/>
            <person name="Sondergaard T.E."/>
            <person name="Sorensen J.L."/>
            <person name="Fitzpatrick D.A."/>
            <person name="Frisvad J.C."/>
            <person name="Nielsen K.L."/>
        </authorList>
    </citation>
    <scope>NUCLEOTIDE SEQUENCE</scope>
    <source>
        <strain evidence="3">IBT 17514</strain>
    </source>
</reference>
<feature type="transmembrane region" description="Helical" evidence="1">
    <location>
        <begin position="59"/>
        <end position="79"/>
    </location>
</feature>
<evidence type="ECO:0000313" key="4">
    <source>
        <dbReference type="Proteomes" id="UP001215712"/>
    </source>
</evidence>
<feature type="domain" description="Rhodopsin" evidence="2">
    <location>
        <begin position="44"/>
        <end position="271"/>
    </location>
</feature>
<feature type="transmembrane region" description="Helical" evidence="1">
    <location>
        <begin position="208"/>
        <end position="229"/>
    </location>
</feature>
<accession>A0AAD6HQH6</accession>
<protein>
    <recommendedName>
        <fullName evidence="2">Rhodopsin domain-containing protein</fullName>
    </recommendedName>
</protein>
<dbReference type="AlphaFoldDB" id="A0AAD6HQH6"/>
<keyword evidence="1" id="KW-1133">Transmembrane helix</keyword>
<comment type="caution">
    <text evidence="3">The sequence shown here is derived from an EMBL/GenBank/DDBJ whole genome shotgun (WGS) entry which is preliminary data.</text>
</comment>
<feature type="transmembrane region" description="Helical" evidence="1">
    <location>
        <begin position="99"/>
        <end position="122"/>
    </location>
</feature>
<evidence type="ECO:0000259" key="2">
    <source>
        <dbReference type="Pfam" id="PF20684"/>
    </source>
</evidence>
<gene>
    <name evidence="3" type="ORF">N7493_003896</name>
</gene>
<keyword evidence="4" id="KW-1185">Reference proteome</keyword>
<feature type="transmembrane region" description="Helical" evidence="1">
    <location>
        <begin position="24"/>
        <end position="47"/>
    </location>
</feature>
<evidence type="ECO:0000256" key="1">
    <source>
        <dbReference type="SAM" id="Phobius"/>
    </source>
</evidence>
<reference evidence="3" key="2">
    <citation type="submission" date="2023-01" db="EMBL/GenBank/DDBJ databases">
        <authorList>
            <person name="Petersen C."/>
        </authorList>
    </citation>
    <scope>NUCLEOTIDE SEQUENCE</scope>
    <source>
        <strain evidence="3">IBT 17514</strain>
    </source>
</reference>
<dbReference type="PANTHER" id="PTHR39614">
    <property type="entry name" value="INTEGRAL MEMBRANE PROTEIN"/>
    <property type="match status" value="1"/>
</dbReference>
<keyword evidence="1" id="KW-0812">Transmembrane</keyword>
<keyword evidence="1" id="KW-0472">Membrane</keyword>
<dbReference type="PANTHER" id="PTHR39614:SF2">
    <property type="entry name" value="INTEGRAL MEMBRANE PROTEIN"/>
    <property type="match status" value="1"/>
</dbReference>
<feature type="transmembrane region" description="Helical" evidence="1">
    <location>
        <begin position="241"/>
        <end position="264"/>
    </location>
</feature>
<feature type="transmembrane region" description="Helical" evidence="1">
    <location>
        <begin position="134"/>
        <end position="154"/>
    </location>
</feature>
<feature type="transmembrane region" description="Helical" evidence="1">
    <location>
        <begin position="174"/>
        <end position="196"/>
    </location>
</feature>
<name>A0AAD6HQH6_9EURO</name>
<proteinExistence type="predicted"/>